<gene>
    <name evidence="3" type="ORF">M406DRAFT_326078</name>
</gene>
<feature type="compositionally biased region" description="Polar residues" evidence="1">
    <location>
        <begin position="126"/>
        <end position="143"/>
    </location>
</feature>
<reference evidence="3" key="1">
    <citation type="journal article" date="2020" name="Phytopathology">
        <title>Genome sequence of the chestnut blight fungus Cryphonectria parasitica EP155: A fundamental resource for an archetypical invasive plant pathogen.</title>
        <authorList>
            <person name="Crouch J.A."/>
            <person name="Dawe A."/>
            <person name="Aerts A."/>
            <person name="Barry K."/>
            <person name="Churchill A.C.L."/>
            <person name="Grimwood J."/>
            <person name="Hillman B."/>
            <person name="Milgroom M.G."/>
            <person name="Pangilinan J."/>
            <person name="Smith M."/>
            <person name="Salamov A."/>
            <person name="Schmutz J."/>
            <person name="Yadav J."/>
            <person name="Grigoriev I.V."/>
            <person name="Nuss D."/>
        </authorList>
    </citation>
    <scope>NUCLEOTIDE SEQUENCE</scope>
    <source>
        <strain evidence="3">EP155</strain>
    </source>
</reference>
<dbReference type="OrthoDB" id="3559580at2759"/>
<feature type="domain" description="DUF6590" evidence="2">
    <location>
        <begin position="229"/>
        <end position="381"/>
    </location>
</feature>
<evidence type="ECO:0000256" key="1">
    <source>
        <dbReference type="SAM" id="MobiDB-lite"/>
    </source>
</evidence>
<dbReference type="EMBL" id="MU032344">
    <property type="protein sequence ID" value="KAF3770653.1"/>
    <property type="molecule type" value="Genomic_DNA"/>
</dbReference>
<dbReference type="Pfam" id="PF20233">
    <property type="entry name" value="DUF6590"/>
    <property type="match status" value="1"/>
</dbReference>
<organism evidence="3 4">
    <name type="scientific">Cryphonectria parasitica (strain ATCC 38755 / EP155)</name>
    <dbReference type="NCBI Taxonomy" id="660469"/>
    <lineage>
        <taxon>Eukaryota</taxon>
        <taxon>Fungi</taxon>
        <taxon>Dikarya</taxon>
        <taxon>Ascomycota</taxon>
        <taxon>Pezizomycotina</taxon>
        <taxon>Sordariomycetes</taxon>
        <taxon>Sordariomycetidae</taxon>
        <taxon>Diaporthales</taxon>
        <taxon>Cryphonectriaceae</taxon>
        <taxon>Cryphonectria-Endothia species complex</taxon>
        <taxon>Cryphonectria</taxon>
    </lineage>
</organism>
<comment type="caution">
    <text evidence="3">The sequence shown here is derived from an EMBL/GenBank/DDBJ whole genome shotgun (WGS) entry which is preliminary data.</text>
</comment>
<keyword evidence="4" id="KW-1185">Reference proteome</keyword>
<dbReference type="AlphaFoldDB" id="A0A9P4YC67"/>
<dbReference type="PANTHER" id="PTHR35391:SF5">
    <property type="entry name" value="DUF6590 DOMAIN-CONTAINING PROTEIN"/>
    <property type="match status" value="1"/>
</dbReference>
<feature type="region of interest" description="Disordered" evidence="1">
    <location>
        <begin position="116"/>
        <end position="184"/>
    </location>
</feature>
<evidence type="ECO:0000313" key="4">
    <source>
        <dbReference type="Proteomes" id="UP000803844"/>
    </source>
</evidence>
<dbReference type="RefSeq" id="XP_040781614.1">
    <property type="nucleotide sequence ID" value="XM_040920044.1"/>
</dbReference>
<dbReference type="InterPro" id="IPR046497">
    <property type="entry name" value="DUF6590"/>
</dbReference>
<sequence>MSSSTDEIHWDGKGAYWDDKEKRYYWLGYKIQHSQYFDQKGLPSLCPPVPPSLIPRTSNPSDQVSVSAGLAGDSDQQTDYWGSSSNYMYGGGQTHESPRLTFQILKAGSSSAPAWNDPSGGYWQGNDPQAYQSSYNTGPTSGYQEGLDPAPAGLPVHPAPSHARTDKKSQWSPNGQSGYQGQGGAFFGVNSSQGQNSSGGLPPVELRSNATKGAPNIRRNKNGKEYLDSTFQPGKIIKVMWAEPKGMAPTGQAGSFLTCVDTLLADHQNAFWRGFRRFIIINNREGHCTCVPIYSYGGQGCIKNGAKAKQHGIIYESPPGNGPTLLPGEPMPGFAPIRAITTAPNNQPLNDASRVNYAKVVTIEHNVKVMFLGEVVEEDWEIAKNAVKSFFD</sequence>
<dbReference type="PANTHER" id="PTHR35391">
    <property type="entry name" value="C2H2-TYPE DOMAIN-CONTAINING PROTEIN-RELATED"/>
    <property type="match status" value="1"/>
</dbReference>
<accession>A0A9P4YC67</accession>
<proteinExistence type="predicted"/>
<dbReference type="Proteomes" id="UP000803844">
    <property type="component" value="Unassembled WGS sequence"/>
</dbReference>
<name>A0A9P4YC67_CRYP1</name>
<evidence type="ECO:0000313" key="3">
    <source>
        <dbReference type="EMBL" id="KAF3770653.1"/>
    </source>
</evidence>
<dbReference type="GeneID" id="63837173"/>
<protein>
    <recommendedName>
        <fullName evidence="2">DUF6590 domain-containing protein</fullName>
    </recommendedName>
</protein>
<evidence type="ECO:0000259" key="2">
    <source>
        <dbReference type="Pfam" id="PF20233"/>
    </source>
</evidence>